<dbReference type="PANTHER" id="PTHR42883">
    <property type="entry name" value="GLUCOSE-1-PHOSPHATE THYMIDYLTRANSFERASE"/>
    <property type="match status" value="1"/>
</dbReference>
<evidence type="ECO:0000313" key="2">
    <source>
        <dbReference type="EMBL" id="KWT78203.1"/>
    </source>
</evidence>
<dbReference type="InterPro" id="IPR029044">
    <property type="entry name" value="Nucleotide-diphossugar_trans"/>
</dbReference>
<sequence>MKKALILSGGQGTRLRPLTHTIAKQLVPVAGKPILGYVFDHICEAKIKKAGIIISPETGQDVKDYLGDGLPWNIKTHYIVQKKPLGLAHAVLSARSFLRDDDFVMYLGDNLLSSGVRTAIARFKKNKPDAMIFLKAVEDPRRFGVARLDSDGKVIELMEKPQNPPSNLALVGVYIFTKKIFDAIARIKPSKRGELEITDAIQELINMGYAVDSEILDGWWLDTGKKDDLLQANSIVLDEYIKNDIKGKIDVNSRTTGRVTIEPGSVVTNSNIRGPVKIGKNSTIENTFIGSFTSIGDNVTIKNSAIEHSVILDNAHIEGIERLEDSLIGRGAKVIKNAHQHTALRLMISDDSIVEV</sequence>
<dbReference type="Gene3D" id="2.160.10.10">
    <property type="entry name" value="Hexapeptide repeat proteins"/>
    <property type="match status" value="1"/>
</dbReference>
<reference evidence="2 3" key="1">
    <citation type="submission" date="2015-11" db="EMBL/GenBank/DDBJ databases">
        <authorList>
            <person name="Lin W."/>
        </authorList>
    </citation>
    <scope>NUCLEOTIDE SEQUENCE [LARGE SCALE GENOMIC DNA]</scope>
    <source>
        <strain evidence="2 3">HCH-1</strain>
    </source>
</reference>
<keyword evidence="2" id="KW-0808">Transferase</keyword>
<gene>
    <name evidence="2" type="ORF">ASN18_2930</name>
</gene>
<dbReference type="Proteomes" id="UP000060487">
    <property type="component" value="Unassembled WGS sequence"/>
</dbReference>
<dbReference type="Gene3D" id="3.90.550.10">
    <property type="entry name" value="Spore Coat Polysaccharide Biosynthesis Protein SpsA, Chain A"/>
    <property type="match status" value="1"/>
</dbReference>
<accession>A0ABR5SDA0</accession>
<keyword evidence="3" id="KW-1185">Reference proteome</keyword>
<keyword evidence="2" id="KW-0548">Nucleotidyltransferase</keyword>
<dbReference type="CDD" id="cd04189">
    <property type="entry name" value="G1P_TT_long"/>
    <property type="match status" value="1"/>
</dbReference>
<dbReference type="Pfam" id="PF00483">
    <property type="entry name" value="NTP_transferase"/>
    <property type="match status" value="1"/>
</dbReference>
<dbReference type="NCBIfam" id="TIGR01208">
    <property type="entry name" value="rmlA_long"/>
    <property type="match status" value="1"/>
</dbReference>
<dbReference type="RefSeq" id="WP_085053547.1">
    <property type="nucleotide sequence ID" value="NZ_LNQR01000118.1"/>
</dbReference>
<evidence type="ECO:0000313" key="3">
    <source>
        <dbReference type="Proteomes" id="UP000060487"/>
    </source>
</evidence>
<dbReference type="GO" id="GO:0008879">
    <property type="term" value="F:glucose-1-phosphate thymidylyltransferase activity"/>
    <property type="evidence" value="ECO:0007669"/>
    <property type="project" value="UniProtKB-EC"/>
</dbReference>
<organism evidence="2 3">
    <name type="scientific">Candidatus Magnetominusculus xianensis</name>
    <dbReference type="NCBI Taxonomy" id="1748249"/>
    <lineage>
        <taxon>Bacteria</taxon>
        <taxon>Pseudomonadati</taxon>
        <taxon>Nitrospirota</taxon>
        <taxon>Nitrospiria</taxon>
        <taxon>Nitrospirales</taxon>
        <taxon>Nitrospiraceae</taxon>
        <taxon>Candidatus Magnetominusculus</taxon>
    </lineage>
</organism>
<dbReference type="SUPFAM" id="SSF53448">
    <property type="entry name" value="Nucleotide-diphospho-sugar transferases"/>
    <property type="match status" value="1"/>
</dbReference>
<comment type="caution">
    <text evidence="2">The sequence shown here is derived from an EMBL/GenBank/DDBJ whole genome shotgun (WGS) entry which is preliminary data.</text>
</comment>
<dbReference type="InterPro" id="IPR005908">
    <property type="entry name" value="G1P_thy_trans_l"/>
</dbReference>
<dbReference type="EMBL" id="LNQR01000118">
    <property type="protein sequence ID" value="KWT78203.1"/>
    <property type="molecule type" value="Genomic_DNA"/>
</dbReference>
<feature type="domain" description="Nucleotidyl transferase" evidence="1">
    <location>
        <begin position="3"/>
        <end position="237"/>
    </location>
</feature>
<protein>
    <submittedName>
        <fullName evidence="2">Glucose-1-phosphate thymidylyltransferase</fullName>
        <ecNumber evidence="2">2.7.7.24</ecNumber>
    </submittedName>
</protein>
<proteinExistence type="predicted"/>
<name>A0ABR5SDA0_9BACT</name>
<dbReference type="EC" id="2.7.7.24" evidence="2"/>
<dbReference type="PANTHER" id="PTHR42883:SF2">
    <property type="entry name" value="THYMIDYLYLTRANSFERASE"/>
    <property type="match status" value="1"/>
</dbReference>
<dbReference type="InterPro" id="IPR005835">
    <property type="entry name" value="NTP_transferase_dom"/>
</dbReference>
<evidence type="ECO:0000259" key="1">
    <source>
        <dbReference type="Pfam" id="PF00483"/>
    </source>
</evidence>